<reference evidence="2 3" key="1">
    <citation type="journal article" date="2019" name="Nat. Ecol. Evol.">
        <title>Megaphylogeny resolves global patterns of mushroom evolution.</title>
        <authorList>
            <person name="Varga T."/>
            <person name="Krizsan K."/>
            <person name="Foldi C."/>
            <person name="Dima B."/>
            <person name="Sanchez-Garcia M."/>
            <person name="Sanchez-Ramirez S."/>
            <person name="Szollosi G.J."/>
            <person name="Szarkandi J.G."/>
            <person name="Papp V."/>
            <person name="Albert L."/>
            <person name="Andreopoulos W."/>
            <person name="Angelini C."/>
            <person name="Antonin V."/>
            <person name="Barry K.W."/>
            <person name="Bougher N.L."/>
            <person name="Buchanan P."/>
            <person name="Buyck B."/>
            <person name="Bense V."/>
            <person name="Catcheside P."/>
            <person name="Chovatia M."/>
            <person name="Cooper J."/>
            <person name="Damon W."/>
            <person name="Desjardin D."/>
            <person name="Finy P."/>
            <person name="Geml J."/>
            <person name="Haridas S."/>
            <person name="Hughes K."/>
            <person name="Justo A."/>
            <person name="Karasinski D."/>
            <person name="Kautmanova I."/>
            <person name="Kiss B."/>
            <person name="Kocsube S."/>
            <person name="Kotiranta H."/>
            <person name="LaButti K.M."/>
            <person name="Lechner B.E."/>
            <person name="Liimatainen K."/>
            <person name="Lipzen A."/>
            <person name="Lukacs Z."/>
            <person name="Mihaltcheva S."/>
            <person name="Morgado L.N."/>
            <person name="Niskanen T."/>
            <person name="Noordeloos M.E."/>
            <person name="Ohm R.A."/>
            <person name="Ortiz-Santana B."/>
            <person name="Ovrebo C."/>
            <person name="Racz N."/>
            <person name="Riley R."/>
            <person name="Savchenko A."/>
            <person name="Shiryaev A."/>
            <person name="Soop K."/>
            <person name="Spirin V."/>
            <person name="Szebenyi C."/>
            <person name="Tomsovsky M."/>
            <person name="Tulloss R.E."/>
            <person name="Uehling J."/>
            <person name="Grigoriev I.V."/>
            <person name="Vagvolgyi C."/>
            <person name="Papp T."/>
            <person name="Martin F.M."/>
            <person name="Miettinen O."/>
            <person name="Hibbett D.S."/>
            <person name="Nagy L.G."/>
        </authorList>
    </citation>
    <scope>NUCLEOTIDE SEQUENCE [LARGE SCALE GENOMIC DNA]</scope>
    <source>
        <strain evidence="2 3">HHB13444</strain>
    </source>
</reference>
<proteinExistence type="predicted"/>
<feature type="compositionally biased region" description="Basic and acidic residues" evidence="1">
    <location>
        <begin position="620"/>
        <end position="632"/>
    </location>
</feature>
<evidence type="ECO:0000313" key="2">
    <source>
        <dbReference type="EMBL" id="TFK86129.1"/>
    </source>
</evidence>
<feature type="region of interest" description="Disordered" evidence="1">
    <location>
        <begin position="559"/>
        <end position="632"/>
    </location>
</feature>
<feature type="compositionally biased region" description="Acidic residues" evidence="1">
    <location>
        <begin position="560"/>
        <end position="571"/>
    </location>
</feature>
<evidence type="ECO:0000256" key="1">
    <source>
        <dbReference type="SAM" id="MobiDB-lite"/>
    </source>
</evidence>
<dbReference type="STRING" id="1314778.A0A5C3PB28"/>
<name>A0A5C3PB28_9APHY</name>
<evidence type="ECO:0000313" key="3">
    <source>
        <dbReference type="Proteomes" id="UP000308197"/>
    </source>
</evidence>
<accession>A0A5C3PB28</accession>
<dbReference type="EMBL" id="ML211215">
    <property type="protein sequence ID" value="TFK86129.1"/>
    <property type="molecule type" value="Genomic_DNA"/>
</dbReference>
<feature type="compositionally biased region" description="Acidic residues" evidence="1">
    <location>
        <begin position="582"/>
        <end position="619"/>
    </location>
</feature>
<dbReference type="InParanoid" id="A0A5C3PB28"/>
<keyword evidence="3" id="KW-1185">Reference proteome</keyword>
<protein>
    <submittedName>
        <fullName evidence="2">Uncharacterized protein</fullName>
    </submittedName>
</protein>
<gene>
    <name evidence="2" type="ORF">K466DRAFT_663993</name>
</gene>
<sequence>MSVAPVRTFPLSECRLKLTIRDDPYFSHVRKDISVKASHPQHGCVGTLYAHRINKSFCQDRGDFHQIMDISQTDDLLTFATTLFDKRGQLKPELTANEYLKGTGAFGHELNSGILLVVVTVRVPPEFRGRGIASHLLSALANSPHGAEATAIIACPRPIERIADREVWERKRSIATNLLLKNSYRRIGRTCFLAYATDSKHPSRSISIEDDQEPARFGGTLISGQAGHAYDDDEWLYDPTLHDAALCAYLPAVRALLALPLKSHVLDELFSRDNAEGLTPLEACEQHQRSLREEEEVDLLRLWKGHKPTALRVIYLLKRAMGEDLGMSEDEFVCRYRWGCTCEHCSDGWLSPRMRYTLSYIAAGNIDRIHEAAEHCTLPNTSCDDEPSFQHFPPTVQKAGILTAAFCKAYANITRAIDNVLHVPGVPGIPTVDNVNAMLGGSANTFFRKGGRVEHALGYILTTAAKAADVFYMSQLPQKAHTPRRLADQSDEFYEIVCHFVAVWSEDDWDTTIRDLKQNAEYAALPACDNDLNFALVALKLGLDEPARFLPPPRPCSPECDLDCDDSDLNSDSETGSGGSESADEDEEEVDENMEASEGEDDDEDCEDSDDSDDSDEDEGTYKEPPRKRMRV</sequence>
<dbReference type="Proteomes" id="UP000308197">
    <property type="component" value="Unassembled WGS sequence"/>
</dbReference>
<organism evidence="2 3">
    <name type="scientific">Polyporus arcularius HHB13444</name>
    <dbReference type="NCBI Taxonomy" id="1314778"/>
    <lineage>
        <taxon>Eukaryota</taxon>
        <taxon>Fungi</taxon>
        <taxon>Dikarya</taxon>
        <taxon>Basidiomycota</taxon>
        <taxon>Agaricomycotina</taxon>
        <taxon>Agaricomycetes</taxon>
        <taxon>Polyporales</taxon>
        <taxon>Polyporaceae</taxon>
        <taxon>Polyporus</taxon>
    </lineage>
</organism>
<dbReference type="AlphaFoldDB" id="A0A5C3PB28"/>